<name>V5E184_9GAMM</name>
<dbReference type="PROSITE" id="PS00455">
    <property type="entry name" value="AMP_BINDING"/>
    <property type="match status" value="1"/>
</dbReference>
<evidence type="ECO:0000256" key="3">
    <source>
        <dbReference type="SAM" id="MobiDB-lite"/>
    </source>
</evidence>
<evidence type="ECO:0000313" key="5">
    <source>
        <dbReference type="EMBL" id="ESS73321.1"/>
    </source>
</evidence>
<evidence type="ECO:0000256" key="1">
    <source>
        <dbReference type="ARBA" id="ARBA00006432"/>
    </source>
</evidence>
<dbReference type="EC" id="2.3.1.40" evidence="5"/>
<keyword evidence="2 5" id="KW-0436">Ligase</keyword>
<dbReference type="SMART" id="SM00563">
    <property type="entry name" value="PlsC"/>
    <property type="match status" value="1"/>
</dbReference>
<accession>V5E184</accession>
<dbReference type="EMBL" id="AYLO01000026">
    <property type="protein sequence ID" value="ESS73321.1"/>
    <property type="molecule type" value="Genomic_DNA"/>
</dbReference>
<dbReference type="RefSeq" id="WP_023493733.1">
    <property type="nucleotide sequence ID" value="NZ_AYLO01000026.1"/>
</dbReference>
<keyword evidence="5" id="KW-0808">Transferase</keyword>
<dbReference type="SUPFAM" id="SSF69593">
    <property type="entry name" value="Glycerol-3-phosphate (1)-acyltransferase"/>
    <property type="match status" value="1"/>
</dbReference>
<dbReference type="GO" id="GO:0008779">
    <property type="term" value="F:acyl-[acyl-carrier-protein]-phospholipid O-acyltransferase activity"/>
    <property type="evidence" value="ECO:0007669"/>
    <property type="project" value="UniProtKB-EC"/>
</dbReference>
<feature type="domain" description="Phospholipid/glycerol acyltransferase" evidence="4">
    <location>
        <begin position="35"/>
        <end position="145"/>
    </location>
</feature>
<dbReference type="STRING" id="1116472.MGMO_26c00330"/>
<dbReference type="Gene3D" id="3.40.50.12780">
    <property type="entry name" value="N-terminal domain of ligase-like"/>
    <property type="match status" value="1"/>
</dbReference>
<comment type="caution">
    <text evidence="5">The sequence shown here is derived from an EMBL/GenBank/DDBJ whole genome shotgun (WGS) entry which is preliminary data.</text>
</comment>
<dbReference type="GO" id="GO:0006631">
    <property type="term" value="P:fatty acid metabolic process"/>
    <property type="evidence" value="ECO:0007669"/>
    <property type="project" value="TreeGrafter"/>
</dbReference>
<dbReference type="PANTHER" id="PTHR43201:SF5">
    <property type="entry name" value="MEDIUM-CHAIN ACYL-COA LIGASE ACSF2, MITOCHONDRIAL"/>
    <property type="match status" value="1"/>
</dbReference>
<dbReference type="Pfam" id="PF01553">
    <property type="entry name" value="Acyltransferase"/>
    <property type="match status" value="1"/>
</dbReference>
<gene>
    <name evidence="5" type="primary">aas</name>
    <name evidence="5" type="ORF">MGMO_26c00330</name>
</gene>
<dbReference type="eggNOG" id="COG0318">
    <property type="taxonomic scope" value="Bacteria"/>
</dbReference>
<dbReference type="GO" id="GO:0031956">
    <property type="term" value="F:medium-chain fatty acid-CoA ligase activity"/>
    <property type="evidence" value="ECO:0007669"/>
    <property type="project" value="TreeGrafter"/>
</dbReference>
<keyword evidence="6" id="KW-1185">Reference proteome</keyword>
<dbReference type="Gene3D" id="3.30.300.30">
    <property type="match status" value="1"/>
</dbReference>
<dbReference type="InterPro" id="IPR020845">
    <property type="entry name" value="AMP-binding_CS"/>
</dbReference>
<dbReference type="CDD" id="cd07989">
    <property type="entry name" value="LPLAT_AGPAT-like"/>
    <property type="match status" value="1"/>
</dbReference>
<dbReference type="Pfam" id="PF00501">
    <property type="entry name" value="AMP-binding"/>
    <property type="match status" value="1"/>
</dbReference>
<dbReference type="PANTHER" id="PTHR43201">
    <property type="entry name" value="ACYL-COA SYNTHETASE"/>
    <property type="match status" value="1"/>
</dbReference>
<dbReference type="eggNOG" id="COG0204">
    <property type="taxonomic scope" value="Bacteria"/>
</dbReference>
<evidence type="ECO:0000313" key="6">
    <source>
        <dbReference type="Proteomes" id="UP000017842"/>
    </source>
</evidence>
<dbReference type="PATRIC" id="fig|1116472.3.peg.860"/>
<dbReference type="InterPro" id="IPR045851">
    <property type="entry name" value="AMP-bd_C_sf"/>
</dbReference>
<evidence type="ECO:0000256" key="2">
    <source>
        <dbReference type="ARBA" id="ARBA00022598"/>
    </source>
</evidence>
<dbReference type="SUPFAM" id="SSF56801">
    <property type="entry name" value="Acetyl-CoA synthetase-like"/>
    <property type="match status" value="1"/>
</dbReference>
<dbReference type="GO" id="GO:0008922">
    <property type="term" value="F:long-chain fatty acid [acyl-carrier-protein] ligase activity"/>
    <property type="evidence" value="ECO:0007669"/>
    <property type="project" value="UniProtKB-EC"/>
</dbReference>
<protein>
    <submittedName>
        <fullName evidence="5">Bifunctional protein Aas</fullName>
        <ecNumber evidence="5">2.3.1.40</ecNumber>
        <ecNumber evidence="5">6.2.1.20</ecNumber>
    </submittedName>
</protein>
<organism evidence="5 6">
    <name type="scientific">Methyloglobulus morosus KoM1</name>
    <dbReference type="NCBI Taxonomy" id="1116472"/>
    <lineage>
        <taxon>Bacteria</taxon>
        <taxon>Pseudomonadati</taxon>
        <taxon>Pseudomonadota</taxon>
        <taxon>Gammaproteobacteria</taxon>
        <taxon>Methylococcales</taxon>
        <taxon>Methylococcaceae</taxon>
        <taxon>Methyloglobulus</taxon>
    </lineage>
</organism>
<proteinExistence type="inferred from homology"/>
<dbReference type="InterPro" id="IPR042099">
    <property type="entry name" value="ANL_N_sf"/>
</dbReference>
<dbReference type="AlphaFoldDB" id="V5E184"/>
<comment type="similarity">
    <text evidence="1">Belongs to the ATP-dependent AMP-binding enzyme family.</text>
</comment>
<dbReference type="OrthoDB" id="9803968at2"/>
<keyword evidence="5" id="KW-0012">Acyltransferase</keyword>
<dbReference type="Proteomes" id="UP000017842">
    <property type="component" value="Unassembled WGS sequence"/>
</dbReference>
<evidence type="ECO:0000259" key="4">
    <source>
        <dbReference type="SMART" id="SM00563"/>
    </source>
</evidence>
<sequence length="742" mass="82130">MLKKLLRKIVGAILTVAYRVEITGLENYEKAGKRVLIIANHTSFLDPLLLWVFLPDDITFAINTHISQRWWLQPFLGLSHIFPMNPTQPMSLKALIHHFRDDTRTVIFPEGRITTTGGLMKVFDGTGMVADKTQAVVLPIRIYGGQFSYVSRLHGVFRLRLFPKITISILPPTQVKTPEHLRGKARRKFSGHLLADIMTEMMFTTSVYRQTIFQSLLDARTIHGGKHEVAEDLERKPLSYNSLITKTIVLGNALAKLTHESDNVGVFLPNSTKTLVTILALQLHGRIPAMLNYSTGSAAMLSACRIGEVKTVITSRQFLEKGKLSNEADALSKQVQLVYLEDIALTITRADKTKGLWQSVTAFSWYPKIAQQPDHPAVVLFTSGSEGTPKGVVLSHANVLANLKQLEARTDFTPVDKVLNFLPMFHSFGFTIGSILPITSGMKVFFYPTPLHFAVIPEMAYEIRATVMFATNTFLAAYAKKAHPYDFHTLRYVVAGAEKLQENTRATWMDKFGIRIMEGYGATETAPVTSVNTNIYYKAGTVGRFMPSMEYRLEPIPGIQDAGQLHVKGPNIMQGYLLNDNPGKLVPPESLYGKGWYNTGDIVHVDEEGYISIKGRSKRFAKVSGEMVSLTAVEQLATNAWPNALHAATSIPDARKGELVILLTTQKDATTQQLAAASPGVAAISLPKKILVVDSIPILGTGKINYPAVTELVINRVLDTDDDDLEDGKSDKSGDIYEDVDD</sequence>
<reference evidence="5 6" key="1">
    <citation type="journal article" date="2013" name="Genome Announc.">
        <title>Draft Genome Sequence of the Methanotrophic Gammaproteobacterium Methyloglobulus morosus DSM 22980 Strain KoM1.</title>
        <authorList>
            <person name="Poehlein A."/>
            <person name="Deutzmann J.S."/>
            <person name="Daniel R."/>
            <person name="Simeonova D.D."/>
        </authorList>
    </citation>
    <scope>NUCLEOTIDE SEQUENCE [LARGE SCALE GENOMIC DNA]</scope>
    <source>
        <strain evidence="5 6">KoM1</strain>
    </source>
</reference>
<dbReference type="EC" id="6.2.1.20" evidence="5"/>
<dbReference type="InterPro" id="IPR000873">
    <property type="entry name" value="AMP-dep_synth/lig_dom"/>
</dbReference>
<feature type="region of interest" description="Disordered" evidence="3">
    <location>
        <begin position="723"/>
        <end position="742"/>
    </location>
</feature>
<dbReference type="InterPro" id="IPR002123">
    <property type="entry name" value="Plipid/glycerol_acylTrfase"/>
</dbReference>